<evidence type="ECO:0000313" key="13">
    <source>
        <dbReference type="Proteomes" id="UP000319897"/>
    </source>
</evidence>
<keyword evidence="2 9" id="KW-0028">Amino-acid biosynthesis</keyword>
<comment type="caution">
    <text evidence="12">The sequence shown here is derived from an EMBL/GenBank/DDBJ whole genome shotgun (WGS) entry which is preliminary data.</text>
</comment>
<organism evidence="12 13">
    <name type="scientific">Sandaracinobacter neustonicus</name>
    <dbReference type="NCBI Taxonomy" id="1715348"/>
    <lineage>
        <taxon>Bacteria</taxon>
        <taxon>Pseudomonadati</taxon>
        <taxon>Pseudomonadota</taxon>
        <taxon>Alphaproteobacteria</taxon>
        <taxon>Sphingomonadales</taxon>
        <taxon>Sphingosinicellaceae</taxon>
        <taxon>Sandaracinobacter</taxon>
    </lineage>
</organism>
<dbReference type="GO" id="GO:0000287">
    <property type="term" value="F:magnesium ion binding"/>
    <property type="evidence" value="ECO:0007669"/>
    <property type="project" value="UniProtKB-UniRule"/>
</dbReference>
<dbReference type="Gene3D" id="3.40.1030.10">
    <property type="entry name" value="Nucleoside phosphorylase/phosphoribosyltransferase catalytic domain"/>
    <property type="match status" value="1"/>
</dbReference>
<feature type="binding site" evidence="9">
    <location>
        <position position="220"/>
    </location>
    <ligand>
        <name>Mg(2+)</name>
        <dbReference type="ChEBI" id="CHEBI:18420"/>
        <label>1</label>
    </ligand>
</feature>
<evidence type="ECO:0000256" key="4">
    <source>
        <dbReference type="ARBA" id="ARBA00022679"/>
    </source>
</evidence>
<keyword evidence="3 9" id="KW-0328">Glycosyltransferase</keyword>
<dbReference type="Pfam" id="PF02885">
    <property type="entry name" value="Glycos_trans_3N"/>
    <property type="match status" value="1"/>
</dbReference>
<gene>
    <name evidence="9 12" type="primary">trpD</name>
    <name evidence="12" type="ORF">FJQ54_13570</name>
</gene>
<dbReference type="GO" id="GO:0005829">
    <property type="term" value="C:cytosol"/>
    <property type="evidence" value="ECO:0007669"/>
    <property type="project" value="TreeGrafter"/>
</dbReference>
<dbReference type="OrthoDB" id="9806430at2"/>
<protein>
    <recommendedName>
        <fullName evidence="9">Anthranilate phosphoribosyltransferase</fullName>
        <ecNumber evidence="9">2.4.2.18</ecNumber>
    </recommendedName>
</protein>
<dbReference type="UniPathway" id="UPA00035">
    <property type="reaction ID" value="UER00041"/>
</dbReference>
<evidence type="ECO:0000256" key="7">
    <source>
        <dbReference type="ARBA" id="ARBA00052328"/>
    </source>
</evidence>
<feature type="binding site" evidence="9">
    <location>
        <begin position="85"/>
        <end position="88"/>
    </location>
    <ligand>
        <name>5-phospho-alpha-D-ribose 1-diphosphate</name>
        <dbReference type="ChEBI" id="CHEBI:58017"/>
    </ligand>
</feature>
<evidence type="ECO:0000256" key="6">
    <source>
        <dbReference type="ARBA" id="ARBA00023141"/>
    </source>
</evidence>
<accession>A0A501XG37</accession>
<dbReference type="InterPro" id="IPR000312">
    <property type="entry name" value="Glycosyl_Trfase_fam3"/>
</dbReference>
<dbReference type="AlphaFoldDB" id="A0A501XG37"/>
<keyword evidence="9" id="KW-0479">Metal-binding</keyword>
<comment type="pathway">
    <text evidence="1 9">Amino-acid biosynthesis; L-tryptophan biosynthesis; L-tryptophan from chorismate: step 2/5.</text>
</comment>
<dbReference type="InterPro" id="IPR036320">
    <property type="entry name" value="Glycosyl_Trfase_fam3_N_dom_sf"/>
</dbReference>
<feature type="binding site" evidence="9">
    <location>
        <position position="75"/>
    </location>
    <ligand>
        <name>5-phospho-alpha-D-ribose 1-diphosphate</name>
        <dbReference type="ChEBI" id="CHEBI:58017"/>
    </ligand>
</feature>
<reference evidence="12 13" key="1">
    <citation type="submission" date="2019-06" db="EMBL/GenBank/DDBJ databases">
        <authorList>
            <person name="Lee I."/>
            <person name="Jang G.I."/>
            <person name="Hwang C.Y."/>
        </authorList>
    </citation>
    <scope>NUCLEOTIDE SEQUENCE [LARGE SCALE GENOMIC DNA]</scope>
    <source>
        <strain evidence="12 13">PAMC 28131</strain>
    </source>
</reference>
<evidence type="ECO:0000256" key="3">
    <source>
        <dbReference type="ARBA" id="ARBA00022676"/>
    </source>
</evidence>
<dbReference type="Proteomes" id="UP000319897">
    <property type="component" value="Unassembled WGS sequence"/>
</dbReference>
<proteinExistence type="inferred from homology"/>
<evidence type="ECO:0000256" key="2">
    <source>
        <dbReference type="ARBA" id="ARBA00022605"/>
    </source>
</evidence>
<evidence type="ECO:0000256" key="1">
    <source>
        <dbReference type="ARBA" id="ARBA00004907"/>
    </source>
</evidence>
<dbReference type="GO" id="GO:0000162">
    <property type="term" value="P:L-tryptophan biosynthetic process"/>
    <property type="evidence" value="ECO:0007669"/>
    <property type="project" value="UniProtKB-UniRule"/>
</dbReference>
<feature type="binding site" evidence="9">
    <location>
        <position position="106"/>
    </location>
    <ligand>
        <name>anthranilate</name>
        <dbReference type="ChEBI" id="CHEBI:16567"/>
        <label>1</label>
    </ligand>
</feature>
<evidence type="ECO:0000256" key="9">
    <source>
        <dbReference type="HAMAP-Rule" id="MF_00211"/>
    </source>
</evidence>
<evidence type="ECO:0000259" key="10">
    <source>
        <dbReference type="Pfam" id="PF00591"/>
    </source>
</evidence>
<feature type="domain" description="Glycosyl transferase family 3" evidence="10">
    <location>
        <begin position="69"/>
        <end position="316"/>
    </location>
</feature>
<comment type="similarity">
    <text evidence="9">Belongs to the anthranilate phosphoribosyltransferase family.</text>
</comment>
<feature type="binding site" evidence="9">
    <location>
        <position position="75"/>
    </location>
    <ligand>
        <name>anthranilate</name>
        <dbReference type="ChEBI" id="CHEBI:16567"/>
        <label>1</label>
    </ligand>
</feature>
<keyword evidence="9" id="KW-0460">Magnesium</keyword>
<dbReference type="InterPro" id="IPR005940">
    <property type="entry name" value="Anthranilate_Pribosyl_Tfrase"/>
</dbReference>
<dbReference type="Gene3D" id="1.20.970.10">
    <property type="entry name" value="Transferase, Pyrimidine Nucleoside Phosphorylase, Chain C"/>
    <property type="match status" value="1"/>
</dbReference>
<dbReference type="GO" id="GO:0004048">
    <property type="term" value="F:anthranilate phosphoribosyltransferase activity"/>
    <property type="evidence" value="ECO:0007669"/>
    <property type="project" value="UniProtKB-UniRule"/>
</dbReference>
<comment type="catalytic activity">
    <reaction evidence="7 9">
        <text>N-(5-phospho-beta-D-ribosyl)anthranilate + diphosphate = 5-phospho-alpha-D-ribose 1-diphosphate + anthranilate</text>
        <dbReference type="Rhea" id="RHEA:11768"/>
        <dbReference type="ChEBI" id="CHEBI:16567"/>
        <dbReference type="ChEBI" id="CHEBI:18277"/>
        <dbReference type="ChEBI" id="CHEBI:33019"/>
        <dbReference type="ChEBI" id="CHEBI:58017"/>
        <dbReference type="EC" id="2.4.2.18"/>
    </reaction>
</comment>
<feature type="binding site" evidence="9">
    <location>
        <position position="219"/>
    </location>
    <ligand>
        <name>Mg(2+)</name>
        <dbReference type="ChEBI" id="CHEBI:18420"/>
        <label>2</label>
    </ligand>
</feature>
<dbReference type="InterPro" id="IPR017459">
    <property type="entry name" value="Glycosyl_Trfase_fam3_N_dom"/>
</dbReference>
<dbReference type="EMBL" id="VFSU01000030">
    <property type="protein sequence ID" value="TPE59506.1"/>
    <property type="molecule type" value="Genomic_DNA"/>
</dbReference>
<feature type="binding site" evidence="9">
    <location>
        <begin position="78"/>
        <end position="79"/>
    </location>
    <ligand>
        <name>5-phospho-alpha-D-ribose 1-diphosphate</name>
        <dbReference type="ChEBI" id="CHEBI:58017"/>
    </ligand>
</feature>
<keyword evidence="4 9" id="KW-0808">Transferase</keyword>
<feature type="binding site" evidence="9">
    <location>
        <position position="83"/>
    </location>
    <ligand>
        <name>5-phospho-alpha-D-ribose 1-diphosphate</name>
        <dbReference type="ChEBI" id="CHEBI:58017"/>
    </ligand>
</feature>
<keyword evidence="13" id="KW-1185">Reference proteome</keyword>
<dbReference type="InterPro" id="IPR035902">
    <property type="entry name" value="Nuc_phospho_transferase"/>
</dbReference>
<feature type="domain" description="Glycosyl transferase family 3 N-terminal" evidence="11">
    <location>
        <begin position="9"/>
        <end position="60"/>
    </location>
</feature>
<comment type="cofactor">
    <cofactor evidence="9">
        <name>Mg(2+)</name>
        <dbReference type="ChEBI" id="CHEBI:18420"/>
    </cofactor>
    <text evidence="9">Binds 2 magnesium ions per monomer.</text>
</comment>
<name>A0A501XG37_9SPHN</name>
<comment type="caution">
    <text evidence="9">Lacks conserved residue(s) required for the propagation of feature annotation.</text>
</comment>
<feature type="binding site" evidence="9">
    <location>
        <begin position="103"/>
        <end position="111"/>
    </location>
    <ligand>
        <name>5-phospho-alpha-D-ribose 1-diphosphate</name>
        <dbReference type="ChEBI" id="CHEBI:58017"/>
    </ligand>
</feature>
<dbReference type="PANTHER" id="PTHR43285">
    <property type="entry name" value="ANTHRANILATE PHOSPHORIBOSYLTRANSFERASE"/>
    <property type="match status" value="1"/>
</dbReference>
<dbReference type="FunFam" id="3.40.1030.10:FF:000002">
    <property type="entry name" value="Anthranilate phosphoribosyltransferase"/>
    <property type="match status" value="1"/>
</dbReference>
<dbReference type="RefSeq" id="WP_140928953.1">
    <property type="nucleotide sequence ID" value="NZ_VFSU01000030.1"/>
</dbReference>
<evidence type="ECO:0000313" key="12">
    <source>
        <dbReference type="EMBL" id="TPE59506.1"/>
    </source>
</evidence>
<feature type="binding site" evidence="9">
    <location>
        <position position="220"/>
    </location>
    <ligand>
        <name>Mg(2+)</name>
        <dbReference type="ChEBI" id="CHEBI:18420"/>
        <label>2</label>
    </ligand>
</feature>
<comment type="similarity">
    <text evidence="8">In the C-terminal section; belongs to the anthranilate phosphoribosyltransferase family.</text>
</comment>
<dbReference type="HAMAP" id="MF_00211">
    <property type="entry name" value="TrpD"/>
    <property type="match status" value="1"/>
</dbReference>
<feature type="binding site" evidence="9">
    <location>
        <position position="87"/>
    </location>
    <ligand>
        <name>Mg(2+)</name>
        <dbReference type="ChEBI" id="CHEBI:18420"/>
        <label>1</label>
    </ligand>
</feature>
<evidence type="ECO:0000256" key="5">
    <source>
        <dbReference type="ARBA" id="ARBA00022822"/>
    </source>
</evidence>
<comment type="function">
    <text evidence="9">Catalyzes the transfer of the phosphoribosyl group of 5-phosphorylribose-1-pyrophosphate (PRPP) to anthranilate to yield N-(5'-phosphoribosyl)-anthranilate (PRA).</text>
</comment>
<dbReference type="Pfam" id="PF00591">
    <property type="entry name" value="Glycos_transf_3"/>
    <property type="match status" value="1"/>
</dbReference>
<evidence type="ECO:0000256" key="8">
    <source>
        <dbReference type="ARBA" id="ARBA00061188"/>
    </source>
</evidence>
<evidence type="ECO:0000259" key="11">
    <source>
        <dbReference type="Pfam" id="PF02885"/>
    </source>
</evidence>
<feature type="binding site" evidence="9">
    <location>
        <position position="115"/>
    </location>
    <ligand>
        <name>5-phospho-alpha-D-ribose 1-diphosphate</name>
        <dbReference type="ChEBI" id="CHEBI:58017"/>
    </ligand>
</feature>
<dbReference type="PANTHER" id="PTHR43285:SF2">
    <property type="entry name" value="ANTHRANILATE PHOSPHORIBOSYLTRANSFERASE"/>
    <property type="match status" value="1"/>
</dbReference>
<dbReference type="SUPFAM" id="SSF47648">
    <property type="entry name" value="Nucleoside phosphorylase/phosphoribosyltransferase N-terminal domain"/>
    <property type="match status" value="1"/>
</dbReference>
<dbReference type="NCBIfam" id="TIGR01245">
    <property type="entry name" value="trpD"/>
    <property type="match status" value="1"/>
</dbReference>
<feature type="binding site" evidence="9">
    <location>
        <position position="161"/>
    </location>
    <ligand>
        <name>anthranilate</name>
        <dbReference type="ChEBI" id="CHEBI:16567"/>
        <label>2</label>
    </ligand>
</feature>
<keyword evidence="6 9" id="KW-0057">Aromatic amino acid biosynthesis</keyword>
<sequence>MTSLPDPSRPLDPETAADAFDRILGADLSDSDIAAFLVALAERGETPDEIAAAATAMRARMLAVEAPDTAIDVCGTGGDGSHSLNVSTAVTFVVAACGVPVAKHGNRGASSRSGTADVLEALGWRPDLPMSRAEASLSDTGVAFLFAQAHHPALARVAPIRRALGRRTIFNLLGPLANPAGVRRQMIGVFAESWAQPMAEAALALGASDVLVVHGGGLDEIAVHADSALVRGSAGGIATEAFAPEAHGLSRHPRDAIAGGEPAENAAELRALFAGKGRPAYRDIVLANAAAALTVAGRSWPQAMADASDALDSGAAADRLALFLAFR</sequence>
<dbReference type="SUPFAM" id="SSF52418">
    <property type="entry name" value="Nucleoside phosphorylase/phosphoribosyltransferase catalytic domain"/>
    <property type="match status" value="1"/>
</dbReference>
<comment type="subunit">
    <text evidence="9">Homodimer.</text>
</comment>
<keyword evidence="5 9" id="KW-0822">Tryptophan biosynthesis</keyword>
<dbReference type="EC" id="2.4.2.18" evidence="9"/>